<dbReference type="EMBL" id="AP024485">
    <property type="protein sequence ID" value="BCS87953.1"/>
    <property type="molecule type" value="Genomic_DNA"/>
</dbReference>
<accession>A0ABN6ENT8</accession>
<proteinExistence type="predicted"/>
<organism evidence="1 2">
    <name type="scientific">Pseudodesulfovibrio sediminis</name>
    <dbReference type="NCBI Taxonomy" id="2810563"/>
    <lineage>
        <taxon>Bacteria</taxon>
        <taxon>Pseudomonadati</taxon>
        <taxon>Thermodesulfobacteriota</taxon>
        <taxon>Desulfovibrionia</taxon>
        <taxon>Desulfovibrionales</taxon>
        <taxon>Desulfovibrionaceae</taxon>
    </lineage>
</organism>
<reference evidence="1" key="1">
    <citation type="journal article" date="2022" name="Arch. Microbiol.">
        <title>Pseudodesulfovibrio sediminis sp. nov., a mesophilic and neutrophilic sulfate-reducing bacterium isolated from sediment of a brackish lake.</title>
        <authorList>
            <person name="Takahashi A."/>
            <person name="Kojima H."/>
            <person name="Watanabe M."/>
            <person name="Fukui M."/>
        </authorList>
    </citation>
    <scope>NUCLEOTIDE SEQUENCE</scope>
    <source>
        <strain evidence="1">SF6</strain>
    </source>
</reference>
<evidence type="ECO:0000313" key="2">
    <source>
        <dbReference type="Proteomes" id="UP001053296"/>
    </source>
</evidence>
<dbReference type="Proteomes" id="UP001053296">
    <property type="component" value="Chromosome"/>
</dbReference>
<sequence>MLLSPLCNGIEKVAQRKNLLLESVVLTFSITTCYGVSLSGRYDVASNGLYVAL</sequence>
<evidence type="ECO:0000313" key="1">
    <source>
        <dbReference type="EMBL" id="BCS87953.1"/>
    </source>
</evidence>
<gene>
    <name evidence="1" type="ORF">PSDVSF_11950</name>
</gene>
<protein>
    <submittedName>
        <fullName evidence="1">Uncharacterized protein</fullName>
    </submittedName>
</protein>
<keyword evidence="2" id="KW-1185">Reference proteome</keyword>
<name>A0ABN6ENT8_9BACT</name>